<gene>
    <name evidence="1" type="ORF">NDU88_006159</name>
</gene>
<evidence type="ECO:0000313" key="2">
    <source>
        <dbReference type="Proteomes" id="UP001066276"/>
    </source>
</evidence>
<accession>A0AAV7TCK7</accession>
<dbReference type="Proteomes" id="UP001066276">
    <property type="component" value="Chromosome 4_1"/>
</dbReference>
<sequence length="131" mass="13830">MHGGRPQTYPGGRPSDCCSTPGLQGSVCPSVPDLAFLLIAVLFDGPSRPPTKLEHSGLTCGRPEVSGCPLCCRLLLTQTQRSGGPVSTPVPQTPRQNIFFRAPSDRPRACMTFAPFRGRPPSSAGAGRLLT</sequence>
<proteinExistence type="predicted"/>
<evidence type="ECO:0000313" key="1">
    <source>
        <dbReference type="EMBL" id="KAJ1174337.1"/>
    </source>
</evidence>
<comment type="caution">
    <text evidence="1">The sequence shown here is derived from an EMBL/GenBank/DDBJ whole genome shotgun (WGS) entry which is preliminary data.</text>
</comment>
<name>A0AAV7TCK7_PLEWA</name>
<protein>
    <submittedName>
        <fullName evidence="1">Uncharacterized protein</fullName>
    </submittedName>
</protein>
<organism evidence="1 2">
    <name type="scientific">Pleurodeles waltl</name>
    <name type="common">Iberian ribbed newt</name>
    <dbReference type="NCBI Taxonomy" id="8319"/>
    <lineage>
        <taxon>Eukaryota</taxon>
        <taxon>Metazoa</taxon>
        <taxon>Chordata</taxon>
        <taxon>Craniata</taxon>
        <taxon>Vertebrata</taxon>
        <taxon>Euteleostomi</taxon>
        <taxon>Amphibia</taxon>
        <taxon>Batrachia</taxon>
        <taxon>Caudata</taxon>
        <taxon>Salamandroidea</taxon>
        <taxon>Salamandridae</taxon>
        <taxon>Pleurodelinae</taxon>
        <taxon>Pleurodeles</taxon>
    </lineage>
</organism>
<dbReference type="EMBL" id="JANPWB010000007">
    <property type="protein sequence ID" value="KAJ1174337.1"/>
    <property type="molecule type" value="Genomic_DNA"/>
</dbReference>
<keyword evidence="2" id="KW-1185">Reference proteome</keyword>
<reference evidence="1" key="1">
    <citation type="journal article" date="2022" name="bioRxiv">
        <title>Sequencing and chromosome-scale assembly of the giantPleurodeles waltlgenome.</title>
        <authorList>
            <person name="Brown T."/>
            <person name="Elewa A."/>
            <person name="Iarovenko S."/>
            <person name="Subramanian E."/>
            <person name="Araus A.J."/>
            <person name="Petzold A."/>
            <person name="Susuki M."/>
            <person name="Suzuki K.-i.T."/>
            <person name="Hayashi T."/>
            <person name="Toyoda A."/>
            <person name="Oliveira C."/>
            <person name="Osipova E."/>
            <person name="Leigh N.D."/>
            <person name="Simon A."/>
            <person name="Yun M.H."/>
        </authorList>
    </citation>
    <scope>NUCLEOTIDE SEQUENCE</scope>
    <source>
        <strain evidence="1">20211129_DDA</strain>
        <tissue evidence="1">Liver</tissue>
    </source>
</reference>
<dbReference type="AlphaFoldDB" id="A0AAV7TCK7"/>